<reference evidence="1 2" key="1">
    <citation type="submission" date="2024-04" db="EMBL/GenBank/DDBJ databases">
        <authorList>
            <person name="Rising A."/>
            <person name="Reimegard J."/>
            <person name="Sonavane S."/>
            <person name="Akerstrom W."/>
            <person name="Nylinder S."/>
            <person name="Hedman E."/>
            <person name="Kallberg Y."/>
        </authorList>
    </citation>
    <scope>NUCLEOTIDE SEQUENCE [LARGE SCALE GENOMIC DNA]</scope>
</reference>
<dbReference type="EMBL" id="CAXIEN010000104">
    <property type="protein sequence ID" value="CAL1277700.1"/>
    <property type="molecule type" value="Genomic_DNA"/>
</dbReference>
<organism evidence="1 2">
    <name type="scientific">Larinioides sclopetarius</name>
    <dbReference type="NCBI Taxonomy" id="280406"/>
    <lineage>
        <taxon>Eukaryota</taxon>
        <taxon>Metazoa</taxon>
        <taxon>Ecdysozoa</taxon>
        <taxon>Arthropoda</taxon>
        <taxon>Chelicerata</taxon>
        <taxon>Arachnida</taxon>
        <taxon>Araneae</taxon>
        <taxon>Araneomorphae</taxon>
        <taxon>Entelegynae</taxon>
        <taxon>Araneoidea</taxon>
        <taxon>Araneidae</taxon>
        <taxon>Larinioides</taxon>
    </lineage>
</organism>
<proteinExistence type="predicted"/>
<dbReference type="AlphaFoldDB" id="A0AAV2A184"/>
<sequence length="24" mass="2808">MTSTLKNWILPFKPMKALKTSRTD</sequence>
<evidence type="ECO:0000313" key="1">
    <source>
        <dbReference type="EMBL" id="CAL1277700.1"/>
    </source>
</evidence>
<keyword evidence="2" id="KW-1185">Reference proteome</keyword>
<accession>A0AAV2A184</accession>
<dbReference type="Proteomes" id="UP001497382">
    <property type="component" value="Unassembled WGS sequence"/>
</dbReference>
<name>A0AAV2A184_9ARAC</name>
<evidence type="ECO:0000313" key="2">
    <source>
        <dbReference type="Proteomes" id="UP001497382"/>
    </source>
</evidence>
<protein>
    <submittedName>
        <fullName evidence="1">Uncharacterized protein</fullName>
    </submittedName>
</protein>
<gene>
    <name evidence="1" type="ORF">LARSCL_LOCUS9360</name>
</gene>
<comment type="caution">
    <text evidence="1">The sequence shown here is derived from an EMBL/GenBank/DDBJ whole genome shotgun (WGS) entry which is preliminary data.</text>
</comment>